<dbReference type="GO" id="GO:0046872">
    <property type="term" value="F:metal ion binding"/>
    <property type="evidence" value="ECO:0007669"/>
    <property type="project" value="UniProtKB-KW"/>
</dbReference>
<dbReference type="PANTHER" id="PTHR46491:SF3">
    <property type="entry name" value="CDGSH IRON-SULFUR DOMAIN-CONTAINING PROTEIN 3, MITOCHONDRIAL"/>
    <property type="match status" value="1"/>
</dbReference>
<accession>A0A366LMZ4</accession>
<dbReference type="Gene3D" id="3.40.5.90">
    <property type="entry name" value="CDGSH iron-sulfur domain, mitoNEET-type"/>
    <property type="match status" value="2"/>
</dbReference>
<keyword evidence="9" id="KW-1185">Reference proteome</keyword>
<keyword evidence="6" id="KW-0411">Iron-sulfur</keyword>
<dbReference type="Pfam" id="PF09360">
    <property type="entry name" value="zf-CDGSH"/>
    <property type="match status" value="2"/>
</dbReference>
<dbReference type="InterPro" id="IPR009050">
    <property type="entry name" value="Globin-like_sf"/>
</dbReference>
<dbReference type="GO" id="GO:0020037">
    <property type="term" value="F:heme binding"/>
    <property type="evidence" value="ECO:0007669"/>
    <property type="project" value="InterPro"/>
</dbReference>
<gene>
    <name evidence="8" type="ORF">DP939_36060</name>
</gene>
<dbReference type="Pfam" id="PF01152">
    <property type="entry name" value="Bac_globin"/>
    <property type="match status" value="1"/>
</dbReference>
<evidence type="ECO:0000256" key="6">
    <source>
        <dbReference type="ARBA" id="ARBA00023014"/>
    </source>
</evidence>
<organism evidence="8 9">
    <name type="scientific">Spongiactinospora rosea</name>
    <dbReference type="NCBI Taxonomy" id="2248750"/>
    <lineage>
        <taxon>Bacteria</taxon>
        <taxon>Bacillati</taxon>
        <taxon>Actinomycetota</taxon>
        <taxon>Actinomycetes</taxon>
        <taxon>Streptosporangiales</taxon>
        <taxon>Streptosporangiaceae</taxon>
        <taxon>Spongiactinospora</taxon>
    </lineage>
</organism>
<dbReference type="InterPro" id="IPR012292">
    <property type="entry name" value="Globin/Proto"/>
</dbReference>
<dbReference type="Proteomes" id="UP000253303">
    <property type="component" value="Unassembled WGS sequence"/>
</dbReference>
<keyword evidence="2" id="KW-0349">Heme</keyword>
<evidence type="ECO:0000256" key="5">
    <source>
        <dbReference type="ARBA" id="ARBA00023004"/>
    </source>
</evidence>
<evidence type="ECO:0000313" key="9">
    <source>
        <dbReference type="Proteomes" id="UP000253303"/>
    </source>
</evidence>
<evidence type="ECO:0000313" key="8">
    <source>
        <dbReference type="EMBL" id="RBQ15261.1"/>
    </source>
</evidence>
<name>A0A366LMZ4_9ACTN</name>
<dbReference type="GO" id="GO:0019825">
    <property type="term" value="F:oxygen binding"/>
    <property type="evidence" value="ECO:0007669"/>
    <property type="project" value="InterPro"/>
</dbReference>
<evidence type="ECO:0000256" key="3">
    <source>
        <dbReference type="ARBA" id="ARBA00022714"/>
    </source>
</evidence>
<sequence>MTDITLGSLLRNITRLAHEFENVQQAEPWAACGPRLRASVIRPLAKVADEPDGDAEIAATPPGDDGSPGALEARLWESAIDATTLRVQEGAGASAELREAVAALQELSLRLAAEDVAAERLARLRALHEGLDGGIEVAEDGPYLVTNVSSLHDWLGRPILAGPQVALCRCGASESKPFCDGGHEGTGFSGAKDPNRVPDHRESHPGVSLTVLDNRGTCAHSGFCTDRVPAVFRVGKEPFVAASGGRLDEIVGAVRDCPSGALSFALGGVEQRETVDSDREPAIEVSKDGPYRITGGVPLCGQGGRDAERNEGASLEHYSLCRCGHSQNKPFCSGMHWYAGFHDPVEDPSHEPTLFEWAGGLPALTRMTRLFYGKYVPEDPLIGPLFAAMHPDHPNRVAKWLGEVFGGPKAYSQEYGGYDRMIAQHLGKRLSEPQRARWVALMCQAAQQAGLPADAEFRAAFVAYLEWGSRIALENSQSGARPPEKMPVPRWWWVCNATPGARVSALAEKEPEEQVVTLPGAGEPVSFAAHIKPLFRAMDRNSMRFAFDLWSYEDVKTHSAEILKRLSNGSMPCDGGWSPEWLAVFRRWSETGKPQ</sequence>
<keyword evidence="5" id="KW-0408">Iron</keyword>
<dbReference type="GO" id="GO:0051537">
    <property type="term" value="F:2 iron, 2 sulfur cluster binding"/>
    <property type="evidence" value="ECO:0007669"/>
    <property type="project" value="UniProtKB-KW"/>
</dbReference>
<dbReference type="AlphaFoldDB" id="A0A366LMZ4"/>
<dbReference type="InterPro" id="IPR010693">
    <property type="entry name" value="Divergent_4Fe-4S_mono-cluster"/>
</dbReference>
<evidence type="ECO:0000256" key="2">
    <source>
        <dbReference type="ARBA" id="ARBA00022617"/>
    </source>
</evidence>
<keyword evidence="1" id="KW-0813">Transport</keyword>
<feature type="domain" description="Iron-binding zinc finger CDGSH type" evidence="7">
    <location>
        <begin position="308"/>
        <end position="342"/>
    </location>
</feature>
<dbReference type="OrthoDB" id="9800162at2"/>
<dbReference type="CDD" id="cd14775">
    <property type="entry name" value="TrHb2_O-like"/>
    <property type="match status" value="1"/>
</dbReference>
<evidence type="ECO:0000259" key="7">
    <source>
        <dbReference type="SMART" id="SM00704"/>
    </source>
</evidence>
<keyword evidence="3" id="KW-0001">2Fe-2S</keyword>
<dbReference type="SMART" id="SM00704">
    <property type="entry name" value="ZnF_CDGSH"/>
    <property type="match status" value="2"/>
</dbReference>
<evidence type="ECO:0000256" key="4">
    <source>
        <dbReference type="ARBA" id="ARBA00022723"/>
    </source>
</evidence>
<proteinExistence type="predicted"/>
<dbReference type="InterPro" id="IPR001486">
    <property type="entry name" value="Hemoglobin_trunc"/>
</dbReference>
<comment type="caution">
    <text evidence="8">The sequence shown here is derived from an EMBL/GenBank/DDBJ whole genome shotgun (WGS) entry which is preliminary data.</text>
</comment>
<reference evidence="8 9" key="1">
    <citation type="submission" date="2018-06" db="EMBL/GenBank/DDBJ databases">
        <title>Sphaerisporangium craniellae sp. nov., isolated from a marine sponge in the South China Sea.</title>
        <authorList>
            <person name="Li L."/>
        </authorList>
    </citation>
    <scope>NUCLEOTIDE SEQUENCE [LARGE SCALE GENOMIC DNA]</scope>
    <source>
        <strain evidence="8 9">LHW63015</strain>
    </source>
</reference>
<dbReference type="PANTHER" id="PTHR46491">
    <property type="entry name" value="CDGSH IRON SULFUR DOMAIN PROTEIN HOMOLOG"/>
    <property type="match status" value="1"/>
</dbReference>
<dbReference type="GO" id="GO:0005737">
    <property type="term" value="C:cytoplasm"/>
    <property type="evidence" value="ECO:0007669"/>
    <property type="project" value="UniProtKB-ARBA"/>
</dbReference>
<dbReference type="Pfam" id="PF06902">
    <property type="entry name" value="Fer4_19"/>
    <property type="match status" value="1"/>
</dbReference>
<dbReference type="EMBL" id="QMEY01000024">
    <property type="protein sequence ID" value="RBQ15261.1"/>
    <property type="molecule type" value="Genomic_DNA"/>
</dbReference>
<protein>
    <recommendedName>
        <fullName evidence="7">Iron-binding zinc finger CDGSH type domain-containing protein</fullName>
    </recommendedName>
</protein>
<keyword evidence="4" id="KW-0479">Metal-binding</keyword>
<dbReference type="Gene3D" id="1.10.490.10">
    <property type="entry name" value="Globins"/>
    <property type="match status" value="1"/>
</dbReference>
<evidence type="ECO:0000256" key="1">
    <source>
        <dbReference type="ARBA" id="ARBA00022448"/>
    </source>
</evidence>
<dbReference type="SUPFAM" id="SSF46458">
    <property type="entry name" value="Globin-like"/>
    <property type="match status" value="1"/>
</dbReference>
<dbReference type="InterPro" id="IPR052950">
    <property type="entry name" value="CISD"/>
</dbReference>
<dbReference type="InterPro" id="IPR018967">
    <property type="entry name" value="FeS-contain_CDGSH-typ"/>
</dbReference>
<dbReference type="InterPro" id="IPR042216">
    <property type="entry name" value="MitoNEET_CISD"/>
</dbReference>
<feature type="domain" description="Iron-binding zinc finger CDGSH type" evidence="7">
    <location>
        <begin position="156"/>
        <end position="189"/>
    </location>
</feature>